<comment type="caution">
    <text evidence="1">The sequence shown here is derived from an EMBL/GenBank/DDBJ whole genome shotgun (WGS) entry which is preliminary data.</text>
</comment>
<sequence>MKLGLFFGAGAEIAYGLPSGGKFAIELFRLDPTEEKQKLREELQRINRFTAYATKWLPDKFWSKNLHAFGKSEFSSLIESSIENKKHRLIQRLGDFDTLAEAQFARLQFDEAALKTAYRAEFGKELGTEVYSQVIRLNAMLGEHGQIFGSRYYSALLDVLRAHPEATLLKRFAVSFLQLLVGSCGHDLISRLNQEIFSEAPDDLPIFDDVAGLFRVEMSKGGLDAIDLLITERTDFNAIENPTLVDMLCALARGVLEALFDGILDYQALIDNHFRYLFAPKTEWAKFTKMVIFMRLARTYIVSQMPADDALPGEGYYHDLAKANDLDIELGAIGTSNYNSLLERFAGDLGFELPETFYLNGGVTDYYNPYTNDVVNADTPEEVPADQLHVPFILTQSGLKPLTSVSMSRRYVELFDQFTQCDALAVVGFGFNTDDSHINGLFRKLVEEHGKTLFWVRPANGQTKDQIKSELLEKLRLSEANRGRIAPVAVDRNNREVDGEIWLKAIADEYLIT</sequence>
<keyword evidence="2" id="KW-1185">Reference proteome</keyword>
<evidence type="ECO:0008006" key="3">
    <source>
        <dbReference type="Google" id="ProtNLM"/>
    </source>
</evidence>
<gene>
    <name evidence="1" type="ORF">OKA04_00065</name>
</gene>
<organism evidence="1 2">
    <name type="scientific">Luteolibacter flavescens</name>
    <dbReference type="NCBI Taxonomy" id="1859460"/>
    <lineage>
        <taxon>Bacteria</taxon>
        <taxon>Pseudomonadati</taxon>
        <taxon>Verrucomicrobiota</taxon>
        <taxon>Verrucomicrobiia</taxon>
        <taxon>Verrucomicrobiales</taxon>
        <taxon>Verrucomicrobiaceae</taxon>
        <taxon>Luteolibacter</taxon>
    </lineage>
</organism>
<reference evidence="1 2" key="1">
    <citation type="submission" date="2022-10" db="EMBL/GenBank/DDBJ databases">
        <title>Luteolibacter flavescens strain MCCC 1K03193, whole genome shotgun sequencing project.</title>
        <authorList>
            <person name="Zhao G."/>
            <person name="Shen L."/>
        </authorList>
    </citation>
    <scope>NUCLEOTIDE SEQUENCE [LARGE SCALE GENOMIC DNA]</scope>
    <source>
        <strain evidence="1 2">MCCC 1K03193</strain>
    </source>
</reference>
<protein>
    <recommendedName>
        <fullName evidence="3">SIR2-like domain-containing protein</fullName>
    </recommendedName>
</protein>
<dbReference type="RefSeq" id="WP_264499065.1">
    <property type="nucleotide sequence ID" value="NZ_JAPDDS010000001.1"/>
</dbReference>
<proteinExistence type="predicted"/>
<evidence type="ECO:0000313" key="1">
    <source>
        <dbReference type="EMBL" id="MCW1883101.1"/>
    </source>
</evidence>
<dbReference type="Proteomes" id="UP001207930">
    <property type="component" value="Unassembled WGS sequence"/>
</dbReference>
<dbReference type="EMBL" id="JAPDDS010000001">
    <property type="protein sequence ID" value="MCW1883101.1"/>
    <property type="molecule type" value="Genomic_DNA"/>
</dbReference>
<accession>A0ABT3FIJ8</accession>
<evidence type="ECO:0000313" key="2">
    <source>
        <dbReference type="Proteomes" id="UP001207930"/>
    </source>
</evidence>
<name>A0ABT3FIJ8_9BACT</name>